<comment type="caution">
    <text evidence="2">The sequence shown here is derived from an EMBL/GenBank/DDBJ whole genome shotgun (WGS) entry which is preliminary data.</text>
</comment>
<feature type="chain" id="PRO_5035875005" evidence="1">
    <location>
        <begin position="21"/>
        <end position="1532"/>
    </location>
</feature>
<evidence type="ECO:0000313" key="3">
    <source>
        <dbReference type="Proteomes" id="UP000688137"/>
    </source>
</evidence>
<dbReference type="Proteomes" id="UP000688137">
    <property type="component" value="Unassembled WGS sequence"/>
</dbReference>
<sequence length="1532" mass="176622">MLFLLLLPLLSYSLNTKVKCIIDPLTNACDHLTIYFNPTYPIRINSLIQLTLPFIIQGQEQLLLTSFDESTVALLTLTGSTHFTVTQILPENQWYKCNLTLTTVLSKKQKGIGQFQMNIVVSQYSNTLILEKGPQIPLTYSVINQIYTPPSIIPIPTVIPSPSGTLCVTSDWGFVLNKNIIRQQQSMTFTLSYDATNDRLDVILTMVDLNSGFIFHRECYFSGPQVEKFTTECTLKQTGSKLIFQLRSQNSVLLTQQTEYLLEFFISHQGDTIAASTFTVEIFHDTQLIDQCSSSKTFLIDETDLPVSLNQITEVELYLDTPSIGVPTFMGVAFRPKNIQIDTLIKIELGFLSYDQLNCQVFQLEIDTFMPSLSFSHYSYDSQNLYFYSNKNKPDQIQYKYSVNCTGITILQTTNKIFRVVYEDLYHTIIQYFQTRQPQRLPTDSQSQSASLKIVKNIELISKKFNNPLVSSIITIKIIPIYGIYRVLIEFPSSYTTNIIKCVINETSSVFCNQDSLNPNRLIVYLTKYHDSELIKDPFNVTIYGMINPYQLKYNSRICVMLDDDNILTPLLFGNENYLNGITQYEYLDDYINTNIYKQLPTSDFKFSQSLARVYDLYLIGNITFSMGSINEINKLYLRISDQYTIYDLNCQLIKVGDQQLNNYISSCNQNQNYIEMNLITDTGNIRFSQQYYLNISNFRTQDLISIEQYAALQPMIQLFLAQDDNIISLENQVNGSFVMKTQKIPFYWYNRNADGEFNRLEVQPGFEDTKTYKIYLNHFGLQRLYLGLADVSDRFNCTINLQLPTIHEDIVVFGQSSKYAKQSFSSQAITQPKYIVKSMTDDTFYETIKDTELVINPGDSGFIFNIASKSLINIKIRVQINYTISFPGRNSWNPIYYYNPFTEIPVLHLEIINKGCELIPQKSTYDLPVNGYTHPIIIDASECIPVVDTKLNVTIQDNNKLQLVPIQMSISRYRFELITRTTRKAPEYSYIFQIKATNETISGIITQVLINNIAISISAILQYTEYPKASPLKGLYSQSSNTISLSMTCSQPSEILLVIGIDEITDESFEKLRSNSISNELTGDYDLFKLQPENATLQQESSYLFKYEIMPTNLIMDIYNNRIGNQITYNDYDIVSQVNQSQIKDNSYKTLMNSIRRMMINRLSLLDKTSQLHLQRIQSKLNYFDTTVTFALSNLKYNTKYSFGYYCKNLNGNTSEISTNFQYIANETTSNNKTVSKMLQLKFKQKISSQQENNILCALAQFFSINYYQVLSRECKQCRFQNIHYDKINYTQYLQLVQDFVPFENRSTTEKQKYLDNLYTMKIYFNNYPSSNGQNFDITQKIDKSINLTNETILSIINVTDDFSLTFNYETFSYQELKPAKRSNVELATQLVLLNYEFKTISLDISIKANQDVLGIVGLHKIEPIFENVIKHPTGIMLRRGILSTFSNISEGVQFAELNKNENTTLTFKDLIDGQKYLIYYSSTDLQNDCLTKQYQETVVQQITFVSQQQSQESILHINIALILLVIFCMK</sequence>
<feature type="signal peptide" evidence="1">
    <location>
        <begin position="1"/>
        <end position="20"/>
    </location>
</feature>
<dbReference type="OMA" id="TIYGMIN"/>
<protein>
    <submittedName>
        <fullName evidence="2">Uncharacterized protein</fullName>
    </submittedName>
</protein>
<proteinExistence type="predicted"/>
<keyword evidence="1" id="KW-0732">Signal</keyword>
<name>A0A8S1MEA0_PARPR</name>
<evidence type="ECO:0000313" key="2">
    <source>
        <dbReference type="EMBL" id="CAD8076691.1"/>
    </source>
</evidence>
<gene>
    <name evidence="2" type="ORF">PPRIM_AZ9-3.1.T0570008</name>
</gene>
<accession>A0A8S1MEA0</accession>
<reference evidence="2" key="1">
    <citation type="submission" date="2021-01" db="EMBL/GenBank/DDBJ databases">
        <authorList>
            <consortium name="Genoscope - CEA"/>
            <person name="William W."/>
        </authorList>
    </citation>
    <scope>NUCLEOTIDE SEQUENCE</scope>
</reference>
<organism evidence="2 3">
    <name type="scientific">Paramecium primaurelia</name>
    <dbReference type="NCBI Taxonomy" id="5886"/>
    <lineage>
        <taxon>Eukaryota</taxon>
        <taxon>Sar</taxon>
        <taxon>Alveolata</taxon>
        <taxon>Ciliophora</taxon>
        <taxon>Intramacronucleata</taxon>
        <taxon>Oligohymenophorea</taxon>
        <taxon>Peniculida</taxon>
        <taxon>Parameciidae</taxon>
        <taxon>Paramecium</taxon>
    </lineage>
</organism>
<keyword evidence="3" id="KW-1185">Reference proteome</keyword>
<evidence type="ECO:0000256" key="1">
    <source>
        <dbReference type="SAM" id="SignalP"/>
    </source>
</evidence>
<dbReference type="EMBL" id="CAJJDM010000058">
    <property type="protein sequence ID" value="CAD8076691.1"/>
    <property type="molecule type" value="Genomic_DNA"/>
</dbReference>